<dbReference type="CDD" id="cd05169">
    <property type="entry name" value="PIKKc_TOR"/>
    <property type="match status" value="1"/>
</dbReference>
<dbReference type="InterPro" id="IPR009076">
    <property type="entry name" value="FRB_dom"/>
</dbReference>
<dbReference type="Pfam" id="PF23593">
    <property type="entry name" value="HEAT_ATR"/>
    <property type="match status" value="1"/>
</dbReference>
<evidence type="ECO:0000256" key="2">
    <source>
        <dbReference type="ARBA" id="ARBA00022679"/>
    </source>
</evidence>
<gene>
    <name evidence="14" type="ORF">CSSPJE1EN1_LOCUS17300</name>
</gene>
<dbReference type="SMART" id="SM01343">
    <property type="entry name" value="FATC"/>
    <property type="match status" value="1"/>
</dbReference>
<dbReference type="Pfam" id="PF11865">
    <property type="entry name" value="mTOR_dom"/>
    <property type="match status" value="1"/>
</dbReference>
<dbReference type="Gene3D" id="1.25.10.10">
    <property type="entry name" value="Leucine-rich Repeat Variant"/>
    <property type="match status" value="5"/>
</dbReference>
<name>A0ABP0WYD1_9BRYO</name>
<dbReference type="Gene3D" id="1.10.1070.11">
    <property type="entry name" value="Phosphatidylinositol 3-/4-kinase, catalytic domain"/>
    <property type="match status" value="1"/>
</dbReference>
<dbReference type="PROSITE" id="PS00915">
    <property type="entry name" value="PI3_4_KINASE_1"/>
    <property type="match status" value="1"/>
</dbReference>
<feature type="domain" description="PI3K/PI4K catalytic" evidence="11">
    <location>
        <begin position="2095"/>
        <end position="2412"/>
    </location>
</feature>
<evidence type="ECO:0000256" key="9">
    <source>
        <dbReference type="RuleBase" id="RU364109"/>
    </source>
</evidence>
<dbReference type="InterPro" id="IPR003151">
    <property type="entry name" value="PIK-rel_kinase_FAT"/>
</dbReference>
<dbReference type="PROSITE" id="PS51190">
    <property type="entry name" value="FATC"/>
    <property type="match status" value="1"/>
</dbReference>
<dbReference type="Pfam" id="PF02259">
    <property type="entry name" value="FAT"/>
    <property type="match status" value="1"/>
</dbReference>
<evidence type="ECO:0000256" key="7">
    <source>
        <dbReference type="ARBA" id="ARBA00047899"/>
    </source>
</evidence>
<evidence type="ECO:0000256" key="1">
    <source>
        <dbReference type="ARBA" id="ARBA00011031"/>
    </source>
</evidence>
<dbReference type="Pfam" id="PF08771">
    <property type="entry name" value="FRB_dom"/>
    <property type="match status" value="1"/>
</dbReference>
<dbReference type="PROSITE" id="PS50290">
    <property type="entry name" value="PI3_4_KINASE_3"/>
    <property type="match status" value="1"/>
</dbReference>
<dbReference type="EMBL" id="OZ020099">
    <property type="protein sequence ID" value="CAK9271822.1"/>
    <property type="molecule type" value="Genomic_DNA"/>
</dbReference>
<dbReference type="EC" id="2.7.11.1" evidence="9"/>
<evidence type="ECO:0000256" key="6">
    <source>
        <dbReference type="ARBA" id="ARBA00022840"/>
    </source>
</evidence>
<evidence type="ECO:0000259" key="11">
    <source>
        <dbReference type="PROSITE" id="PS50290"/>
    </source>
</evidence>
<dbReference type="Pfam" id="PF02260">
    <property type="entry name" value="FATC"/>
    <property type="match status" value="1"/>
</dbReference>
<reference evidence="14" key="1">
    <citation type="submission" date="2024-02" db="EMBL/GenBank/DDBJ databases">
        <authorList>
            <consortium name="ELIXIR-Norway"/>
            <consortium name="Elixir Norway"/>
        </authorList>
    </citation>
    <scope>NUCLEOTIDE SEQUENCE</scope>
</reference>
<comment type="similarity">
    <text evidence="1 9">Belongs to the PI3/PI4-kinase family.</text>
</comment>
<dbReference type="SUPFAM" id="SSF47212">
    <property type="entry name" value="FKBP12-rapamycin-binding domain of FKBP-rapamycin-associated protein (FRAP)"/>
    <property type="match status" value="1"/>
</dbReference>
<dbReference type="PROSITE" id="PS00916">
    <property type="entry name" value="PI3_4_KINASE_2"/>
    <property type="match status" value="1"/>
</dbReference>
<evidence type="ECO:0000259" key="13">
    <source>
        <dbReference type="PROSITE" id="PS51190"/>
    </source>
</evidence>
<dbReference type="Pfam" id="PF00454">
    <property type="entry name" value="PI3_PI4_kinase"/>
    <property type="match status" value="1"/>
</dbReference>
<evidence type="ECO:0000256" key="10">
    <source>
        <dbReference type="SAM" id="MobiDB-lite"/>
    </source>
</evidence>
<evidence type="ECO:0000313" key="15">
    <source>
        <dbReference type="Proteomes" id="UP001497444"/>
    </source>
</evidence>
<dbReference type="InterPro" id="IPR057564">
    <property type="entry name" value="HEAT_ATR"/>
</dbReference>
<dbReference type="InterPro" id="IPR050517">
    <property type="entry name" value="DDR_Repair_Kinase"/>
</dbReference>
<dbReference type="SMART" id="SM00146">
    <property type="entry name" value="PI3Kc"/>
    <property type="match status" value="1"/>
</dbReference>
<dbReference type="InterPro" id="IPR036738">
    <property type="entry name" value="FRB_sf"/>
</dbReference>
<dbReference type="InterPro" id="IPR014009">
    <property type="entry name" value="PIK_FAT"/>
</dbReference>
<keyword evidence="4 9" id="KW-0547">Nucleotide-binding</keyword>
<accession>A0ABP0WYD1</accession>
<feature type="domain" description="FATC" evidence="13">
    <location>
        <begin position="2477"/>
        <end position="2509"/>
    </location>
</feature>
<dbReference type="Gene3D" id="3.30.1010.10">
    <property type="entry name" value="Phosphatidylinositol 3-kinase Catalytic Subunit, Chain A, domain 4"/>
    <property type="match status" value="1"/>
</dbReference>
<keyword evidence="6 9" id="KW-0067">ATP-binding</keyword>
<dbReference type="InterPro" id="IPR036940">
    <property type="entry name" value="PI3/4_kinase_cat_sf"/>
</dbReference>
<proteinExistence type="inferred from homology"/>
<evidence type="ECO:0000313" key="14">
    <source>
        <dbReference type="EMBL" id="CAK9271822.1"/>
    </source>
</evidence>
<dbReference type="SUPFAM" id="SSF56112">
    <property type="entry name" value="Protein kinase-like (PK-like)"/>
    <property type="match status" value="1"/>
</dbReference>
<evidence type="ECO:0000256" key="3">
    <source>
        <dbReference type="ARBA" id="ARBA00022737"/>
    </source>
</evidence>
<evidence type="ECO:0000256" key="5">
    <source>
        <dbReference type="ARBA" id="ARBA00022777"/>
    </source>
</evidence>
<dbReference type="PANTHER" id="PTHR11139:SF9">
    <property type="entry name" value="SERINE_THREONINE-PROTEIN KINASE MTOR"/>
    <property type="match status" value="1"/>
</dbReference>
<feature type="compositionally biased region" description="Gly residues" evidence="10">
    <location>
        <begin position="2383"/>
        <end position="2400"/>
    </location>
</feature>
<organism evidence="14 15">
    <name type="scientific">Sphagnum jensenii</name>
    <dbReference type="NCBI Taxonomy" id="128206"/>
    <lineage>
        <taxon>Eukaryota</taxon>
        <taxon>Viridiplantae</taxon>
        <taxon>Streptophyta</taxon>
        <taxon>Embryophyta</taxon>
        <taxon>Bryophyta</taxon>
        <taxon>Sphagnophytina</taxon>
        <taxon>Sphagnopsida</taxon>
        <taxon>Sphagnales</taxon>
        <taxon>Sphagnaceae</taxon>
        <taxon>Sphagnum</taxon>
    </lineage>
</organism>
<dbReference type="InterPro" id="IPR000403">
    <property type="entry name" value="PI3/4_kinase_cat_dom"/>
</dbReference>
<comment type="catalytic activity">
    <reaction evidence="7 9">
        <text>L-threonyl-[protein] + ATP = O-phospho-L-threonyl-[protein] + ADP + H(+)</text>
        <dbReference type="Rhea" id="RHEA:46608"/>
        <dbReference type="Rhea" id="RHEA-COMP:11060"/>
        <dbReference type="Rhea" id="RHEA-COMP:11605"/>
        <dbReference type="ChEBI" id="CHEBI:15378"/>
        <dbReference type="ChEBI" id="CHEBI:30013"/>
        <dbReference type="ChEBI" id="CHEBI:30616"/>
        <dbReference type="ChEBI" id="CHEBI:61977"/>
        <dbReference type="ChEBI" id="CHEBI:456216"/>
        <dbReference type="EC" id="2.7.11.1"/>
    </reaction>
</comment>
<dbReference type="SMART" id="SM01345">
    <property type="entry name" value="Rapamycin_bind"/>
    <property type="match status" value="1"/>
</dbReference>
<keyword evidence="3" id="KW-0677">Repeat</keyword>
<dbReference type="InterPro" id="IPR003152">
    <property type="entry name" value="FATC_dom"/>
</dbReference>
<comment type="catalytic activity">
    <reaction evidence="8">
        <text>L-seryl-[protein] + ATP = O-phospho-L-seryl-[protein] + ADP + H(+)</text>
        <dbReference type="Rhea" id="RHEA:17989"/>
        <dbReference type="Rhea" id="RHEA-COMP:9863"/>
        <dbReference type="Rhea" id="RHEA-COMP:11604"/>
        <dbReference type="ChEBI" id="CHEBI:15378"/>
        <dbReference type="ChEBI" id="CHEBI:29999"/>
        <dbReference type="ChEBI" id="CHEBI:30616"/>
        <dbReference type="ChEBI" id="CHEBI:83421"/>
        <dbReference type="ChEBI" id="CHEBI:456216"/>
        <dbReference type="EC" id="2.7.11.1"/>
    </reaction>
</comment>
<keyword evidence="5 9" id="KW-0418">Kinase</keyword>
<dbReference type="SUPFAM" id="SSF48371">
    <property type="entry name" value="ARM repeat"/>
    <property type="match status" value="3"/>
</dbReference>
<evidence type="ECO:0000256" key="4">
    <source>
        <dbReference type="ARBA" id="ARBA00022741"/>
    </source>
</evidence>
<evidence type="ECO:0000259" key="12">
    <source>
        <dbReference type="PROSITE" id="PS51189"/>
    </source>
</evidence>
<dbReference type="SMART" id="SM01346">
    <property type="entry name" value="DUF3385"/>
    <property type="match status" value="1"/>
</dbReference>
<dbReference type="InterPro" id="IPR016024">
    <property type="entry name" value="ARM-type_fold"/>
</dbReference>
<protein>
    <recommendedName>
        <fullName evidence="9">Serine/threonine-protein kinase TOR</fullName>
        <ecNumber evidence="9">2.7.11.1</ecNumber>
    </recommendedName>
</protein>
<dbReference type="InterPro" id="IPR024585">
    <property type="entry name" value="mTOR_dom"/>
</dbReference>
<feature type="region of interest" description="Disordered" evidence="10">
    <location>
        <begin position="2383"/>
        <end position="2415"/>
    </location>
</feature>
<dbReference type="PROSITE" id="PS51189">
    <property type="entry name" value="FAT"/>
    <property type="match status" value="1"/>
</dbReference>
<evidence type="ECO:0000256" key="8">
    <source>
        <dbReference type="ARBA" id="ARBA00048679"/>
    </source>
</evidence>
<keyword evidence="2 9" id="KW-0808">Transferase</keyword>
<feature type="domain" description="FAT" evidence="12">
    <location>
        <begin position="1318"/>
        <end position="1917"/>
    </location>
</feature>
<dbReference type="InterPro" id="IPR011989">
    <property type="entry name" value="ARM-like"/>
</dbReference>
<dbReference type="PANTHER" id="PTHR11139">
    <property type="entry name" value="ATAXIA TELANGIECTASIA MUTATED ATM -RELATED"/>
    <property type="match status" value="1"/>
</dbReference>
<dbReference type="InterPro" id="IPR011009">
    <property type="entry name" value="Kinase-like_dom_sf"/>
</dbReference>
<dbReference type="InterPro" id="IPR026683">
    <property type="entry name" value="TOR_cat"/>
</dbReference>
<keyword evidence="9" id="KW-0723">Serine/threonine-protein kinase</keyword>
<sequence length="2509" mass="280127">MAETSTTIGAGVMALQKSPDTLRRLLVDLCTRSPPPREGSALNLAKHVEEEARDLTGEAFTRFMDSLYERISALVESSDAVENLGAVRAIDELISVQLGESATKIAKFASFLQKIFESKQDPDTIVAASVALGHLASTGGALTADVVESQVKIALAWLQGERVESHRFAAVLILKEMAMNAPTVFNVHVKEFIEAVWFALRDQKLQVRERAVEALRACLCVIENRETRWRVQWHYRLFESTQDGLGPKATVESIHGSLLAVGELLRNTGEFMMSRYKEVADIVFKYHEHRNPLVRRSITALLPRIAHFIRDRFVSSYLQICMDHLLTVMKKPDERESGFMALGEMASAVGGELHQYLPVIMVMLREAIAPRRGRPSLQAVACIGSLAEAIGPKMEEHVRGVIDSMFLAGLSPTLVTALEKISSNLPVLLPTVQEKLLDSISFVLAKAPYRTTRGGLALVRPATSPITVPVVECTGPALTQLALHTLTTFNLQGHELLEFAREVVATYLEDEDAVTRREAAVCCCHLVEHSSCVVLSATTTPHLVNTRSGRTTGVGSRRRRVLIEEILEKLLVAAVADSDVGVRKAVFVSLQQNRSFEEFLAQADSLRGIFIALSDEAFEVRKLAISMAGRLADHNPAYVLPALRRHLLQLLTDLKYSMDSKSREESAKLLGCLIEACERLMTPYIVPVLLALLSKLKEGSVGSGNNAVIAGVLATVGKLAHVGGSALIPYMPELMDPIVDALLDGAAPSKREVAVATLGQIVESTGYVVDPYTDYPVLLGLLLRLLNGDLAWSTRREVLKVLGIMGALDPHQHKRNQLLLQQPHKDSARMGGSETGPYHARSLEEVPLDLLPSGGLFTTSEDYYPTVAINALMRILRDPTLSSYHSKVVGSLMYIFRSMGLGCVPYLPKVLPDWFEIVHTCEDGLREHIFTQLAVLVSIVRQHIRKYLKILLSLVYEHWTSLMLPLARGQSGSPVLNLVEQLCLALNDEFQQYLPELLPRCIAVLTDAERTGVYTKVPAVLHTFEVLGGSVDEYMYLLLPTLVRLFRPDISNAPPEIRRAAIKTLGRILPSMQVSGHVSALLLPLTRVLDGSFDELRKDALDAICALAVALGTDFAVFVPSVRKPMQRHHIQHSQFDAIEAQLRRREPVLLDLQTSPVAAASSVAFDGMLMPANSFHGLDPKMYDTDGSDPSGNSRPLQVDERALKLAWESSHRSTKEDWSEWMRHFSVELLKESPSCALRICAGLAQLQPYVARELFAAGFVSCWSQLNPSHQEQLVRSLVNAFSSPNIPPEILATLLNLAEFMEHDEKPLPIDIRTLGQLAEKCHAYAKALHYKEMEFEGAQSMTTESVQAMTVETQPQPVTAVEALIHINNQLNQHEAAMGILTYAQDKLGVEESWYEKLHRWEDALAAYSTKAHSATSADELQSANLGRMRCLAALARWEELSILCRESWVPTEHSRCLEMAPMAANAAWNMGNWEEMTMYVECLDTHEDSLVQMPVLDTSGSGNGASDGAFFRAVLCVWKGKEELYTQAKDYIERGRKCLATELAALVLESYDRAYSNMVRVQQFSELEEVIDYLTLLLPDQKPRAELIKKMWRDRMHGTKRKVEVWQSILAVRMLVLPPTEDVDTWLKFASLCRKSMRDRQAHSTLVKLLQYDPEIKGLSAVAQSTSAPPQVMLAYLKYQWSLGDDYKRKEAFHYLQEIARELAEKNPVAPNGVMFLQNQASESVEMSSSVPLLARVHLKLGAWRWHLNSSLDEESVRGILTDFQRATQCASTWAKAWHKWALFNTAVMSHYMSQKLNANAGRHVVLAITGYFRSIAHGSASKGGDGSLQDILRLLTLWFNHGASVDVQQALEKGFGSVPVETWLAVLPQIIARIHSNTPAVRTLIQRLLIDIGKGHPQALMYPLLVACKSISRERKAAAQQVVDKVRQHSQHSGILVDQAQLVSKELIRVAILWHEMWHEALEEASRLYFGEHNVDGMLNCLAPLHALLEREGPVTAKEQAFVQAYGRELQEANECCMKYKRSGKEAELTQAWDLYYHVFKRINKQLPSLTTLELQFVSPELLNARNLELAVPGTYRAASALVKIVGFAPQLMVITSKQRPRRLTIQGDDGENYDFLLKGHEDLRQDERVMQLFGLVNTLLANSRLTAEKDLSIQRYSVIPLSPNSGLIGWVPNCDTLHHLIREYREPRKACYQVPVNVEHRFMLAFAPDYERLTLMAKVEVFEHALERTPGNDLAKVLWLKSRSSEIWLDRRTNYTRSLAVMSMVGYLLGLGDRHPSNLMLDRQSGKILHIDFGDCFEASMNREKFPEKVPFRLTRMLEKAMEVSGIEGNFRSTCEKVMQVLRTNKDSVMAMMEAFVHDPLINWRLFTLPEVPHGAGGHGRTQTSGGGGGNIDEGVAASNIPSPPQRGVRERELLQAVGQLGDANEVLNERAVAVMARMSNKLTGHDFMPTNTMPHVNDTLGDRRELEPGLTVKIQVQKLIMQAMSHENLCQSYVGWCPFW</sequence>
<dbReference type="Proteomes" id="UP001497444">
    <property type="component" value="Chromosome 4"/>
</dbReference>
<dbReference type="Gene3D" id="1.20.120.150">
    <property type="entry name" value="FKBP12-rapamycin binding domain"/>
    <property type="match status" value="1"/>
</dbReference>
<dbReference type="InterPro" id="IPR018936">
    <property type="entry name" value="PI3/4_kinase_CS"/>
</dbReference>
<keyword evidence="15" id="KW-1185">Reference proteome</keyword>